<dbReference type="FunFam" id="1.10.510.10:FF:000240">
    <property type="entry name" value="Lectin-domain containing receptor kinase A4.3"/>
    <property type="match status" value="1"/>
</dbReference>
<evidence type="ECO:0000256" key="11">
    <source>
        <dbReference type="ARBA" id="ARBA00022989"/>
    </source>
</evidence>
<evidence type="ECO:0000256" key="2">
    <source>
        <dbReference type="ARBA" id="ARBA00008536"/>
    </source>
</evidence>
<keyword evidence="5" id="KW-0808">Transferase</keyword>
<dbReference type="InterPro" id="IPR001245">
    <property type="entry name" value="Ser-Thr/Tyr_kinase_cat_dom"/>
</dbReference>
<feature type="domain" description="Protein kinase" evidence="15">
    <location>
        <begin position="151"/>
        <end position="432"/>
    </location>
</feature>
<keyword evidence="6" id="KW-0812">Transmembrane</keyword>
<evidence type="ECO:0000313" key="17">
    <source>
        <dbReference type="Proteomes" id="UP000197138"/>
    </source>
</evidence>
<keyword evidence="5" id="KW-0723">Serine/threonine-protein kinase</keyword>
<dbReference type="FunFam" id="3.30.200.20:FF:000015">
    <property type="entry name" value="Somatic embryogenesis receptor kinase 1"/>
    <property type="match status" value="1"/>
</dbReference>
<comment type="similarity">
    <text evidence="3">In the C-terminal section; belongs to the protein kinase superfamily. Ser/Thr protein kinase family.</text>
</comment>
<dbReference type="PANTHER" id="PTHR47989:SF62">
    <property type="entry name" value="OS05G0423500 PROTEIN"/>
    <property type="match status" value="1"/>
</dbReference>
<keyword evidence="4" id="KW-1003">Cell membrane</keyword>
<evidence type="ECO:0000256" key="7">
    <source>
        <dbReference type="ARBA" id="ARBA00022729"/>
    </source>
</evidence>
<dbReference type="GO" id="GO:0002229">
    <property type="term" value="P:defense response to oomycetes"/>
    <property type="evidence" value="ECO:0007669"/>
    <property type="project" value="UniProtKB-ARBA"/>
</dbReference>
<accession>A0A218XIQ2</accession>
<keyword evidence="14" id="KW-0325">Glycoprotein</keyword>
<dbReference type="EMBL" id="MTKT01001287">
    <property type="protein sequence ID" value="OWM84817.1"/>
    <property type="molecule type" value="Genomic_DNA"/>
</dbReference>
<dbReference type="GO" id="GO:0005524">
    <property type="term" value="F:ATP binding"/>
    <property type="evidence" value="ECO:0007669"/>
    <property type="project" value="UniProtKB-KW"/>
</dbReference>
<keyword evidence="10" id="KW-0067">ATP-binding</keyword>
<dbReference type="PROSITE" id="PS50011">
    <property type="entry name" value="PROTEIN_KINASE_DOM"/>
    <property type="match status" value="1"/>
</dbReference>
<keyword evidence="11" id="KW-1133">Transmembrane helix</keyword>
<proteinExistence type="inferred from homology"/>
<dbReference type="Gene3D" id="1.10.510.10">
    <property type="entry name" value="Transferase(Phosphotransferase) domain 1"/>
    <property type="match status" value="1"/>
</dbReference>
<evidence type="ECO:0000256" key="1">
    <source>
        <dbReference type="ARBA" id="ARBA00004251"/>
    </source>
</evidence>
<evidence type="ECO:0000256" key="4">
    <source>
        <dbReference type="ARBA" id="ARBA00022475"/>
    </source>
</evidence>
<comment type="caution">
    <text evidence="16">The sequence shown here is derived from an EMBL/GenBank/DDBJ whole genome shotgun (WGS) entry which is preliminary data.</text>
</comment>
<evidence type="ECO:0000313" key="16">
    <source>
        <dbReference type="EMBL" id="OWM84817.1"/>
    </source>
</evidence>
<dbReference type="GO" id="GO:0004674">
    <property type="term" value="F:protein serine/threonine kinase activity"/>
    <property type="evidence" value="ECO:0007669"/>
    <property type="project" value="UniProtKB-KW"/>
</dbReference>
<dbReference type="InterPro" id="IPR000719">
    <property type="entry name" value="Prot_kinase_dom"/>
</dbReference>
<dbReference type="GO" id="GO:0030246">
    <property type="term" value="F:carbohydrate binding"/>
    <property type="evidence" value="ECO:0007669"/>
    <property type="project" value="UniProtKB-KW"/>
</dbReference>
<dbReference type="PANTHER" id="PTHR47989">
    <property type="entry name" value="OS01G0750732 PROTEIN"/>
    <property type="match status" value="1"/>
</dbReference>
<evidence type="ECO:0000256" key="14">
    <source>
        <dbReference type="ARBA" id="ARBA00023180"/>
    </source>
</evidence>
<keyword evidence="13" id="KW-0675">Receptor</keyword>
<evidence type="ECO:0000256" key="10">
    <source>
        <dbReference type="ARBA" id="ARBA00022840"/>
    </source>
</evidence>
<evidence type="ECO:0000256" key="9">
    <source>
        <dbReference type="ARBA" id="ARBA00022741"/>
    </source>
</evidence>
<keyword evidence="9" id="KW-0547">Nucleotide-binding</keyword>
<organism evidence="16 17">
    <name type="scientific">Punica granatum</name>
    <name type="common">Pomegranate</name>
    <dbReference type="NCBI Taxonomy" id="22663"/>
    <lineage>
        <taxon>Eukaryota</taxon>
        <taxon>Viridiplantae</taxon>
        <taxon>Streptophyta</taxon>
        <taxon>Embryophyta</taxon>
        <taxon>Tracheophyta</taxon>
        <taxon>Spermatophyta</taxon>
        <taxon>Magnoliopsida</taxon>
        <taxon>eudicotyledons</taxon>
        <taxon>Gunneridae</taxon>
        <taxon>Pentapetalae</taxon>
        <taxon>rosids</taxon>
        <taxon>malvids</taxon>
        <taxon>Myrtales</taxon>
        <taxon>Lythraceae</taxon>
        <taxon>Punica</taxon>
    </lineage>
</organism>
<keyword evidence="5" id="KW-0418">Kinase</keyword>
<comment type="similarity">
    <text evidence="2">In the N-terminal section; belongs to the leguminous lectin family.</text>
</comment>
<dbReference type="SUPFAM" id="SSF56112">
    <property type="entry name" value="Protein kinase-like (PK-like)"/>
    <property type="match status" value="1"/>
</dbReference>
<keyword evidence="7" id="KW-0732">Signal</keyword>
<gene>
    <name evidence="16" type="ORF">CDL15_Pgr027604</name>
</gene>
<evidence type="ECO:0000256" key="13">
    <source>
        <dbReference type="ARBA" id="ARBA00023170"/>
    </source>
</evidence>
<keyword evidence="12" id="KW-0472">Membrane</keyword>
<sequence length="444" mass="49478">MVFKHFTFTPDDTYLVNARPGSPHPFFSMMVSASPSPDACTSCIGSFTSATHRRSSSAPVQDKRVRSEAKAEAEVVDEVTGQISDHHIVAEVYKDEDQALGLRPSVVAFWRRMSRRRTPQSRFSHTPGEDVQFGSIKSFSLRELQVATNGFSPENILQTGVFGNVYKGHLADGSLVAVKRLKEEYSQGGELQLFQTELQVSRLAVHRNLITLRGFCMTATERLLVYPYMANGIVASHVRATERRDSQPPLDWPTRKRIALGVASGLSYLHEQCDFKIVHADVHLANILLDEDFEAVVGNFGLAKCMDHGNSINIPVYRTGGYIAPEYACTGELSEKTDVFAYGAMLLELVSGQGAFALDWVAGEEDLTLLAWVKGFLRERRLEELIDSDMQGNYVEDEVQLLIQVALMCIQGDATERPSMSEVVEVFEREGLTKRTGRMRNPAF</sequence>
<evidence type="ECO:0000256" key="12">
    <source>
        <dbReference type="ARBA" id="ARBA00023136"/>
    </source>
</evidence>
<dbReference type="InterPro" id="IPR011009">
    <property type="entry name" value="Kinase-like_dom_sf"/>
</dbReference>
<evidence type="ECO:0000256" key="6">
    <source>
        <dbReference type="ARBA" id="ARBA00022692"/>
    </source>
</evidence>
<evidence type="ECO:0000259" key="15">
    <source>
        <dbReference type="PROSITE" id="PS50011"/>
    </source>
</evidence>
<reference evidence="17" key="1">
    <citation type="journal article" date="2017" name="Plant J.">
        <title>The pomegranate (Punica granatum L.) genome and the genomics of punicalagin biosynthesis.</title>
        <authorList>
            <person name="Qin G."/>
            <person name="Xu C."/>
            <person name="Ming R."/>
            <person name="Tang H."/>
            <person name="Guyot R."/>
            <person name="Kramer E.M."/>
            <person name="Hu Y."/>
            <person name="Yi X."/>
            <person name="Qi Y."/>
            <person name="Xu X."/>
            <person name="Gao Z."/>
            <person name="Pan H."/>
            <person name="Jian J."/>
            <person name="Tian Y."/>
            <person name="Yue Z."/>
            <person name="Xu Y."/>
        </authorList>
    </citation>
    <scope>NUCLEOTIDE SEQUENCE [LARGE SCALE GENOMIC DNA]</scope>
    <source>
        <strain evidence="17">cv. Dabenzi</strain>
    </source>
</reference>
<evidence type="ECO:0000256" key="5">
    <source>
        <dbReference type="ARBA" id="ARBA00022527"/>
    </source>
</evidence>
<dbReference type="GO" id="GO:0005886">
    <property type="term" value="C:plasma membrane"/>
    <property type="evidence" value="ECO:0007669"/>
    <property type="project" value="UniProtKB-SubCell"/>
</dbReference>
<evidence type="ECO:0000256" key="3">
    <source>
        <dbReference type="ARBA" id="ARBA00010217"/>
    </source>
</evidence>
<name>A0A218XIQ2_PUNGR</name>
<keyword evidence="8" id="KW-0430">Lectin</keyword>
<protein>
    <recommendedName>
        <fullName evidence="15">Protein kinase domain-containing protein</fullName>
    </recommendedName>
</protein>
<dbReference type="Pfam" id="PF07714">
    <property type="entry name" value="PK_Tyr_Ser-Thr"/>
    <property type="match status" value="1"/>
</dbReference>
<evidence type="ECO:0000256" key="8">
    <source>
        <dbReference type="ARBA" id="ARBA00022734"/>
    </source>
</evidence>
<dbReference type="Proteomes" id="UP000197138">
    <property type="component" value="Unassembled WGS sequence"/>
</dbReference>
<dbReference type="AlphaFoldDB" id="A0A218XIQ2"/>
<comment type="subcellular location">
    <subcellularLocation>
        <location evidence="1">Cell membrane</location>
        <topology evidence="1">Single-pass type I membrane protein</topology>
    </subcellularLocation>
</comment>
<dbReference type="Gene3D" id="3.30.200.20">
    <property type="entry name" value="Phosphorylase Kinase, domain 1"/>
    <property type="match status" value="1"/>
</dbReference>